<feature type="transmembrane region" description="Helical" evidence="1">
    <location>
        <begin position="169"/>
        <end position="187"/>
    </location>
</feature>
<dbReference type="EMBL" id="JBHUII010000010">
    <property type="protein sequence ID" value="MFD2207114.1"/>
    <property type="molecule type" value="Genomic_DNA"/>
</dbReference>
<dbReference type="NCBIfam" id="TIGR00843">
    <property type="entry name" value="benE"/>
    <property type="match status" value="1"/>
</dbReference>
<organism evidence="2 3">
    <name type="scientific">Kiloniella antarctica</name>
    <dbReference type="NCBI Taxonomy" id="1550907"/>
    <lineage>
        <taxon>Bacteria</taxon>
        <taxon>Pseudomonadati</taxon>
        <taxon>Pseudomonadota</taxon>
        <taxon>Alphaproteobacteria</taxon>
        <taxon>Rhodospirillales</taxon>
        <taxon>Kiloniellaceae</taxon>
        <taxon>Kiloniella</taxon>
    </lineage>
</organism>
<feature type="transmembrane region" description="Helical" evidence="1">
    <location>
        <begin position="46"/>
        <end position="68"/>
    </location>
</feature>
<keyword evidence="3" id="KW-1185">Reference proteome</keyword>
<evidence type="ECO:0000313" key="3">
    <source>
        <dbReference type="Proteomes" id="UP001597294"/>
    </source>
</evidence>
<feature type="transmembrane region" description="Helical" evidence="1">
    <location>
        <begin position="294"/>
        <end position="317"/>
    </location>
</feature>
<dbReference type="Proteomes" id="UP001597294">
    <property type="component" value="Unassembled WGS sequence"/>
</dbReference>
<evidence type="ECO:0000313" key="2">
    <source>
        <dbReference type="EMBL" id="MFD2207114.1"/>
    </source>
</evidence>
<dbReference type="RefSeq" id="WP_380253424.1">
    <property type="nucleotide sequence ID" value="NZ_JBHUII010000010.1"/>
</dbReference>
<dbReference type="InterPro" id="IPR004711">
    <property type="entry name" value="Benzoate_Transporter"/>
</dbReference>
<keyword evidence="1" id="KW-0812">Transmembrane</keyword>
<feature type="transmembrane region" description="Helical" evidence="1">
    <location>
        <begin position="251"/>
        <end position="274"/>
    </location>
</feature>
<feature type="transmembrane region" description="Helical" evidence="1">
    <location>
        <begin position="144"/>
        <end position="162"/>
    </location>
</feature>
<feature type="transmembrane region" description="Helical" evidence="1">
    <location>
        <begin position="88"/>
        <end position="112"/>
    </location>
</feature>
<dbReference type="Pfam" id="PF03594">
    <property type="entry name" value="BenE"/>
    <property type="match status" value="1"/>
</dbReference>
<keyword evidence="1" id="KW-1133">Transmembrane helix</keyword>
<feature type="transmembrane region" description="Helical" evidence="1">
    <location>
        <begin position="119"/>
        <end position="138"/>
    </location>
</feature>
<feature type="transmembrane region" description="Helical" evidence="1">
    <location>
        <begin position="366"/>
        <end position="387"/>
    </location>
</feature>
<feature type="transmembrane region" description="Helical" evidence="1">
    <location>
        <begin position="12"/>
        <end position="34"/>
    </location>
</feature>
<reference evidence="3" key="1">
    <citation type="journal article" date="2019" name="Int. J. Syst. Evol. Microbiol.">
        <title>The Global Catalogue of Microorganisms (GCM) 10K type strain sequencing project: providing services to taxonomists for standard genome sequencing and annotation.</title>
        <authorList>
            <consortium name="The Broad Institute Genomics Platform"/>
            <consortium name="The Broad Institute Genome Sequencing Center for Infectious Disease"/>
            <person name="Wu L."/>
            <person name="Ma J."/>
        </authorList>
    </citation>
    <scope>NUCLEOTIDE SEQUENCE [LARGE SCALE GENOMIC DNA]</scope>
    <source>
        <strain evidence="3">CGMCC 4.7192</strain>
    </source>
</reference>
<dbReference type="PANTHER" id="PTHR30199">
    <property type="entry name" value="MFS FAMILY TRANSPORTER, PREDICTED SUBSTRATE BENZOATE"/>
    <property type="match status" value="1"/>
</dbReference>
<feature type="transmembrane region" description="Helical" evidence="1">
    <location>
        <begin position="324"/>
        <end position="346"/>
    </location>
</feature>
<gene>
    <name evidence="2" type="ORF">ACFSKO_15910</name>
</gene>
<feature type="transmembrane region" description="Helical" evidence="1">
    <location>
        <begin position="207"/>
        <end position="230"/>
    </location>
</feature>
<name>A0ABW5BNE6_9PROT</name>
<sequence>MTVFRDFSLQSTFMGLLVAFVGFASSFAVVLQGIKAVGASDTQAATALMVLSIAMGLSAVVLSLYTKIPVSVAWSTPGAALLATSGSIPGGFAVAVGAFILCAVLFIIAGMWKPLERAVNLIPASLANAMLAGILLGLCLAPVKAVSISPLPALIIVVTWIVAGRIHKLLAVPAALVALILIMAFTLEVSEQSKDLLFNSVVAPFTLVTPEFTLSGFIGIALPLFIVTMASQNVPGIAILRAHNYEPKAGALFSATGIFSACSAFFGGHAINLAAITAAMCANEDAHPDKHRRYWAAIISGIGYILLGLISGLITAFVSISPGILIEAVAGLALIGAFSNSALSAFSDPDKREAAAVTFLVTASGVTFFGVSGAFWGLLAGGIILLITQLIQKKKTV</sequence>
<keyword evidence="1" id="KW-0472">Membrane</keyword>
<evidence type="ECO:0000256" key="1">
    <source>
        <dbReference type="SAM" id="Phobius"/>
    </source>
</evidence>
<dbReference type="PANTHER" id="PTHR30199:SF0">
    <property type="entry name" value="INNER MEMBRANE PROTEIN YDCO"/>
    <property type="match status" value="1"/>
</dbReference>
<protein>
    <submittedName>
        <fullName evidence="2">Benzoate/H(+) symporter BenE family transporter</fullName>
    </submittedName>
</protein>
<proteinExistence type="predicted"/>
<accession>A0ABW5BNE6</accession>
<comment type="caution">
    <text evidence="2">The sequence shown here is derived from an EMBL/GenBank/DDBJ whole genome shotgun (WGS) entry which is preliminary data.</text>
</comment>